<reference evidence="5" key="1">
    <citation type="journal article" date="2014" name="Int. J. Syst. Evol. Microbiol.">
        <title>Complete genome sequence of Corynebacterium casei LMG S-19264T (=DSM 44701T), isolated from a smear-ripened cheese.</title>
        <authorList>
            <consortium name="US DOE Joint Genome Institute (JGI-PGF)"/>
            <person name="Walter F."/>
            <person name="Albersmeier A."/>
            <person name="Kalinowski J."/>
            <person name="Ruckert C."/>
        </authorList>
    </citation>
    <scope>NUCLEOTIDE SEQUENCE</scope>
    <source>
        <strain evidence="5">CGMCC 1.3617</strain>
    </source>
</reference>
<sequence>MAEPAPKIRTSFICTIPSAVVTQALAQAGADAVVIDQEHGAIGPEHLHAMIAATAGTKCRPLVRVGKRDEAMVKLALDMGAAGIVFPLVNTAQEAADCVAMTCYPPRGRRGFGPFIGHSRWGVSFEDYLSKVGGTVVCNILIETRSAIDNIEKIFAVEGISALILAPFDLAVELGCPGRFDSPDFLAAVEQFERATDAAKVAKVAKVAKSRVAMTEQQVQAAAARGYAAMMLGFDVMMLKNSAATAIGWIK</sequence>
<proteinExistence type="inferred from homology"/>
<gene>
    <name evidence="5" type="ORF">GCM10011320_57820</name>
</gene>
<dbReference type="Pfam" id="PF03328">
    <property type="entry name" value="HpcH_HpaI"/>
    <property type="match status" value="1"/>
</dbReference>
<evidence type="ECO:0000259" key="4">
    <source>
        <dbReference type="Pfam" id="PF03328"/>
    </source>
</evidence>
<dbReference type="RefSeq" id="WP_188973437.1">
    <property type="nucleotide sequence ID" value="NZ_BMKW01000023.1"/>
</dbReference>
<accession>A0A917NZ13</accession>
<dbReference type="Proteomes" id="UP000661507">
    <property type="component" value="Unassembled WGS sequence"/>
</dbReference>
<dbReference type="EMBL" id="BMKW01000023">
    <property type="protein sequence ID" value="GGJ42607.1"/>
    <property type="molecule type" value="Genomic_DNA"/>
</dbReference>
<dbReference type="GO" id="GO:0005737">
    <property type="term" value="C:cytoplasm"/>
    <property type="evidence" value="ECO:0007669"/>
    <property type="project" value="TreeGrafter"/>
</dbReference>
<name>A0A917NZ13_9PROT</name>
<evidence type="ECO:0000256" key="3">
    <source>
        <dbReference type="ARBA" id="ARBA00023239"/>
    </source>
</evidence>
<keyword evidence="2" id="KW-0479">Metal-binding</keyword>
<dbReference type="GO" id="GO:0016832">
    <property type="term" value="F:aldehyde-lyase activity"/>
    <property type="evidence" value="ECO:0007669"/>
    <property type="project" value="TreeGrafter"/>
</dbReference>
<dbReference type="PANTHER" id="PTHR30502:SF0">
    <property type="entry name" value="PHOSPHOENOLPYRUVATE CARBOXYLASE FAMILY PROTEIN"/>
    <property type="match status" value="1"/>
</dbReference>
<organism evidence="5 6">
    <name type="scientific">Neoroseomonas lacus</name>
    <dbReference type="NCBI Taxonomy" id="287609"/>
    <lineage>
        <taxon>Bacteria</taxon>
        <taxon>Pseudomonadati</taxon>
        <taxon>Pseudomonadota</taxon>
        <taxon>Alphaproteobacteria</taxon>
        <taxon>Acetobacterales</taxon>
        <taxon>Acetobacteraceae</taxon>
        <taxon>Neoroseomonas</taxon>
    </lineage>
</organism>
<dbReference type="GO" id="GO:0046872">
    <property type="term" value="F:metal ion binding"/>
    <property type="evidence" value="ECO:0007669"/>
    <property type="project" value="UniProtKB-KW"/>
</dbReference>
<reference evidence="5" key="2">
    <citation type="submission" date="2020-09" db="EMBL/GenBank/DDBJ databases">
        <authorList>
            <person name="Sun Q."/>
            <person name="Zhou Y."/>
        </authorList>
    </citation>
    <scope>NUCLEOTIDE SEQUENCE</scope>
    <source>
        <strain evidence="5">CGMCC 1.3617</strain>
    </source>
</reference>
<dbReference type="AlphaFoldDB" id="A0A917NZ13"/>
<evidence type="ECO:0000256" key="1">
    <source>
        <dbReference type="ARBA" id="ARBA00005568"/>
    </source>
</evidence>
<comment type="caution">
    <text evidence="5">The sequence shown here is derived from an EMBL/GenBank/DDBJ whole genome shotgun (WGS) entry which is preliminary data.</text>
</comment>
<dbReference type="Gene3D" id="3.20.20.60">
    <property type="entry name" value="Phosphoenolpyruvate-binding domains"/>
    <property type="match status" value="1"/>
</dbReference>
<comment type="similarity">
    <text evidence="1">Belongs to the HpcH/HpaI aldolase family.</text>
</comment>
<evidence type="ECO:0000313" key="6">
    <source>
        <dbReference type="Proteomes" id="UP000661507"/>
    </source>
</evidence>
<evidence type="ECO:0000313" key="5">
    <source>
        <dbReference type="EMBL" id="GGJ42607.1"/>
    </source>
</evidence>
<dbReference type="SUPFAM" id="SSF51621">
    <property type="entry name" value="Phosphoenolpyruvate/pyruvate domain"/>
    <property type="match status" value="1"/>
</dbReference>
<dbReference type="InterPro" id="IPR005000">
    <property type="entry name" value="Aldolase/citrate-lyase_domain"/>
</dbReference>
<evidence type="ECO:0000256" key="2">
    <source>
        <dbReference type="ARBA" id="ARBA00022723"/>
    </source>
</evidence>
<dbReference type="PANTHER" id="PTHR30502">
    <property type="entry name" value="2-KETO-3-DEOXY-L-RHAMNONATE ALDOLASE"/>
    <property type="match status" value="1"/>
</dbReference>
<keyword evidence="3" id="KW-0456">Lyase</keyword>
<dbReference type="InterPro" id="IPR050251">
    <property type="entry name" value="HpcH-HpaI_aldolase"/>
</dbReference>
<dbReference type="InterPro" id="IPR040442">
    <property type="entry name" value="Pyrv_kinase-like_dom_sf"/>
</dbReference>
<feature type="domain" description="HpcH/HpaI aldolase/citrate lyase" evidence="4">
    <location>
        <begin position="20"/>
        <end position="240"/>
    </location>
</feature>
<protein>
    <submittedName>
        <fullName evidence="5">2,4-dihydroxyhept-2-ene-1,7-dioic acid aldolase</fullName>
    </submittedName>
</protein>
<keyword evidence="6" id="KW-1185">Reference proteome</keyword>
<dbReference type="InterPro" id="IPR015813">
    <property type="entry name" value="Pyrv/PenolPyrv_kinase-like_dom"/>
</dbReference>